<dbReference type="EMBL" id="LXQA011201312">
    <property type="protein sequence ID" value="MCI88745.1"/>
    <property type="molecule type" value="Genomic_DNA"/>
</dbReference>
<evidence type="ECO:0000313" key="3">
    <source>
        <dbReference type="Proteomes" id="UP000265520"/>
    </source>
</evidence>
<reference evidence="2 3" key="1">
    <citation type="journal article" date="2018" name="Front. Plant Sci.">
        <title>Red Clover (Trifolium pratense) and Zigzag Clover (T. medium) - A Picture of Genomic Similarities and Differences.</title>
        <authorList>
            <person name="Dluhosova J."/>
            <person name="Istvanek J."/>
            <person name="Nedelnik J."/>
            <person name="Repkova J."/>
        </authorList>
    </citation>
    <scope>NUCLEOTIDE SEQUENCE [LARGE SCALE GENOMIC DNA]</scope>
    <source>
        <strain evidence="3">cv. 10/8</strain>
        <tissue evidence="2">Leaf</tissue>
    </source>
</reference>
<feature type="non-terminal residue" evidence="2">
    <location>
        <position position="1"/>
    </location>
</feature>
<protein>
    <submittedName>
        <fullName evidence="2">Uncharacterized protein</fullName>
    </submittedName>
</protein>
<evidence type="ECO:0000313" key="2">
    <source>
        <dbReference type="EMBL" id="MCI88745.1"/>
    </source>
</evidence>
<accession>A0A392VPW8</accession>
<dbReference type="Proteomes" id="UP000265520">
    <property type="component" value="Unassembled WGS sequence"/>
</dbReference>
<dbReference type="AlphaFoldDB" id="A0A392VPW8"/>
<name>A0A392VPW8_9FABA</name>
<feature type="region of interest" description="Disordered" evidence="1">
    <location>
        <begin position="1"/>
        <end position="42"/>
    </location>
</feature>
<keyword evidence="3" id="KW-1185">Reference proteome</keyword>
<sequence length="42" mass="4257">TTAAAKTPMKCGDDGGKDDGEGNDGRGDDGDSNNKHNTPLSH</sequence>
<organism evidence="2 3">
    <name type="scientific">Trifolium medium</name>
    <dbReference type="NCBI Taxonomy" id="97028"/>
    <lineage>
        <taxon>Eukaryota</taxon>
        <taxon>Viridiplantae</taxon>
        <taxon>Streptophyta</taxon>
        <taxon>Embryophyta</taxon>
        <taxon>Tracheophyta</taxon>
        <taxon>Spermatophyta</taxon>
        <taxon>Magnoliopsida</taxon>
        <taxon>eudicotyledons</taxon>
        <taxon>Gunneridae</taxon>
        <taxon>Pentapetalae</taxon>
        <taxon>rosids</taxon>
        <taxon>fabids</taxon>
        <taxon>Fabales</taxon>
        <taxon>Fabaceae</taxon>
        <taxon>Papilionoideae</taxon>
        <taxon>50 kb inversion clade</taxon>
        <taxon>NPAAA clade</taxon>
        <taxon>Hologalegina</taxon>
        <taxon>IRL clade</taxon>
        <taxon>Trifolieae</taxon>
        <taxon>Trifolium</taxon>
    </lineage>
</organism>
<comment type="caution">
    <text evidence="2">The sequence shown here is derived from an EMBL/GenBank/DDBJ whole genome shotgun (WGS) entry which is preliminary data.</text>
</comment>
<evidence type="ECO:0000256" key="1">
    <source>
        <dbReference type="SAM" id="MobiDB-lite"/>
    </source>
</evidence>
<proteinExistence type="predicted"/>
<feature type="compositionally biased region" description="Basic and acidic residues" evidence="1">
    <location>
        <begin position="11"/>
        <end position="34"/>
    </location>
</feature>